<dbReference type="Proteomes" id="UP000243342">
    <property type="component" value="Unassembled WGS sequence"/>
</dbReference>
<gene>
    <name evidence="1" type="ORF">BIV57_13595</name>
</gene>
<keyword evidence="2" id="KW-1185">Reference proteome</keyword>
<evidence type="ECO:0000313" key="2">
    <source>
        <dbReference type="Proteomes" id="UP000243342"/>
    </source>
</evidence>
<name>A0A1J7BU94_9ACTN</name>
<accession>A0A1J7BU94</accession>
<protein>
    <submittedName>
        <fullName evidence="1">Uncharacterized protein</fullName>
    </submittedName>
</protein>
<dbReference type="STRING" id="1428644.BIV57_13595"/>
<organism evidence="1 2">
    <name type="scientific">Mangrovactinospora gilvigrisea</name>
    <dbReference type="NCBI Taxonomy" id="1428644"/>
    <lineage>
        <taxon>Bacteria</taxon>
        <taxon>Bacillati</taxon>
        <taxon>Actinomycetota</taxon>
        <taxon>Actinomycetes</taxon>
        <taxon>Kitasatosporales</taxon>
        <taxon>Streptomycetaceae</taxon>
        <taxon>Mangrovactinospora</taxon>
    </lineage>
</organism>
<reference evidence="1 2" key="1">
    <citation type="submission" date="2016-10" db="EMBL/GenBank/DDBJ databases">
        <title>Genome sequence of Streptomyces gilvigriseus MUSC 26.</title>
        <authorList>
            <person name="Lee L.-H."/>
            <person name="Ser H.-L."/>
        </authorList>
    </citation>
    <scope>NUCLEOTIDE SEQUENCE [LARGE SCALE GENOMIC DNA]</scope>
    <source>
        <strain evidence="1 2">MUSC 26</strain>
    </source>
</reference>
<proteinExistence type="predicted"/>
<dbReference type="EMBL" id="MLCF01000067">
    <property type="protein sequence ID" value="OIV37017.1"/>
    <property type="molecule type" value="Genomic_DNA"/>
</dbReference>
<comment type="caution">
    <text evidence="1">The sequence shown here is derived from an EMBL/GenBank/DDBJ whole genome shotgun (WGS) entry which is preliminary data.</text>
</comment>
<sequence length="68" mass="7480">MEDILDERSQAWAKARDIVAAYERFLSENEGLAEGCGSQFALRAFDADRNDFEADALEVLQELIAAGG</sequence>
<dbReference type="AlphaFoldDB" id="A0A1J7BU94"/>
<evidence type="ECO:0000313" key="1">
    <source>
        <dbReference type="EMBL" id="OIV37017.1"/>
    </source>
</evidence>